<dbReference type="KEGG" id="yli:2905999"/>
<reference evidence="2 4" key="2">
    <citation type="submission" date="2018-07" db="EMBL/GenBank/DDBJ databases">
        <title>Draft Genome Assemblies for Five Robust Yarrowia lipolytica Strains Exhibiting High Lipid Production and Pentose Sugar Utilization and Sugar Alcohol Secretion from Undetoxified Lignocellulosic Biomass Hydrolysates.</title>
        <authorList>
            <consortium name="DOE Joint Genome Institute"/>
            <person name="Walker C."/>
            <person name="Ryu S."/>
            <person name="Na H."/>
            <person name="Zane M."/>
            <person name="LaButti K."/>
            <person name="Lipzen A."/>
            <person name="Haridas S."/>
            <person name="Barry K."/>
            <person name="Grigoriev I.V."/>
            <person name="Quarterman J."/>
            <person name="Slininger P."/>
            <person name="Dien B."/>
            <person name="Trinh C.T."/>
        </authorList>
    </citation>
    <scope>NUCLEOTIDE SEQUENCE [LARGE SCALE GENOMIC DNA]</scope>
    <source>
        <strain evidence="2 4">YB392</strain>
    </source>
</reference>
<dbReference type="EMBL" id="CP017553">
    <property type="protein sequence ID" value="AOW00314.1"/>
    <property type="molecule type" value="Genomic_DNA"/>
</dbReference>
<name>A0A1H6PW81_YARLL</name>
<dbReference type="Proteomes" id="UP000256601">
    <property type="component" value="Unassembled WGS sequence"/>
</dbReference>
<dbReference type="GeneID" id="2905999"/>
<gene>
    <name evidence="2" type="ORF">B0I71DRAFT_133415</name>
    <name evidence="1" type="ORF">YALI1_A06149g</name>
</gene>
<reference evidence="1 3" key="1">
    <citation type="journal article" date="2016" name="PLoS ONE">
        <title>Sequence Assembly of Yarrowia lipolytica Strain W29/CLIB89 Shows Transposable Element Diversity.</title>
        <authorList>
            <person name="Magnan C."/>
            <person name="Yu J."/>
            <person name="Chang I."/>
            <person name="Jahn E."/>
            <person name="Kanomata Y."/>
            <person name="Wu J."/>
            <person name="Zeller M."/>
            <person name="Oakes M."/>
            <person name="Baldi P."/>
            <person name="Sandmeyer S."/>
        </authorList>
    </citation>
    <scope>NUCLEOTIDE SEQUENCE [LARGE SCALE GENOMIC DNA]</scope>
    <source>
        <strain evidence="1">CLIB89</strain>
        <strain evidence="3">CLIB89(W29)</strain>
    </source>
</reference>
<dbReference type="Proteomes" id="UP000182444">
    <property type="component" value="Chromosome 1A"/>
</dbReference>
<sequence length="187" mass="20713">MFRTTSARIEAACRPLAQTQMRFKSQLHRLKHPQHIAQLVQKRKITALDPFSKQVLERNKDAVANAFPDAASFDVAALAPQRLALKSEGGAAVAPKTNKSGYGFGTDGWYHVGRTALNHIAVHSWKNSTKVKTEISKITGSAVLLKRDLCKALDLHKSDVVIAPSGRKIYVRGNMVPEVRTWLEAKF</sequence>
<proteinExistence type="predicted"/>
<dbReference type="GO" id="GO:0006412">
    <property type="term" value="P:translation"/>
    <property type="evidence" value="ECO:0007669"/>
    <property type="project" value="InterPro"/>
</dbReference>
<evidence type="ECO:0000313" key="3">
    <source>
        <dbReference type="Proteomes" id="UP000182444"/>
    </source>
</evidence>
<evidence type="ECO:0000313" key="1">
    <source>
        <dbReference type="EMBL" id="AOW00314.1"/>
    </source>
</evidence>
<dbReference type="RefSeq" id="XP_499809.2">
    <property type="nucleotide sequence ID" value="XM_499809.2"/>
</dbReference>
<dbReference type="GO" id="GO:0003735">
    <property type="term" value="F:structural constituent of ribosome"/>
    <property type="evidence" value="ECO:0007669"/>
    <property type="project" value="InterPro"/>
</dbReference>
<dbReference type="OrthoDB" id="19439at2759"/>
<dbReference type="VEuPathDB" id="FungiDB:YALI1_A06149g"/>
<organism evidence="1 3">
    <name type="scientific">Yarrowia lipolytica</name>
    <name type="common">Candida lipolytica</name>
    <dbReference type="NCBI Taxonomy" id="4952"/>
    <lineage>
        <taxon>Eukaryota</taxon>
        <taxon>Fungi</taxon>
        <taxon>Dikarya</taxon>
        <taxon>Ascomycota</taxon>
        <taxon>Saccharomycotina</taxon>
        <taxon>Dipodascomycetes</taxon>
        <taxon>Dipodascales</taxon>
        <taxon>Dipodascales incertae sedis</taxon>
        <taxon>Yarrowia</taxon>
    </lineage>
</organism>
<dbReference type="GO" id="GO:0005840">
    <property type="term" value="C:ribosome"/>
    <property type="evidence" value="ECO:0007669"/>
    <property type="project" value="InterPro"/>
</dbReference>
<accession>A0A1H6PW81</accession>
<dbReference type="VEuPathDB" id="FungiDB:YALI0_A06501g"/>
<dbReference type="AlphaFoldDB" id="A0A1H6PW81"/>
<evidence type="ECO:0000313" key="2">
    <source>
        <dbReference type="EMBL" id="RDW24964.1"/>
    </source>
</evidence>
<dbReference type="InterPro" id="IPR007740">
    <property type="entry name" value="Ribosomal_mL49"/>
</dbReference>
<protein>
    <submittedName>
        <fullName evidence="1">Uncharacterized protein</fullName>
    </submittedName>
</protein>
<dbReference type="EMBL" id="KZ857341">
    <property type="protein sequence ID" value="RDW24964.1"/>
    <property type="molecule type" value="Genomic_DNA"/>
</dbReference>
<evidence type="ECO:0000313" key="4">
    <source>
        <dbReference type="Proteomes" id="UP000256601"/>
    </source>
</evidence>
<dbReference type="Gene3D" id="3.30.780.10">
    <property type="entry name" value="SUI1-like domain"/>
    <property type="match status" value="1"/>
</dbReference>
<dbReference type="Pfam" id="PF05046">
    <property type="entry name" value="Img2"/>
    <property type="match status" value="1"/>
</dbReference>